<dbReference type="InterPro" id="IPR057739">
    <property type="entry name" value="Glyco_hydro_29_N"/>
</dbReference>
<evidence type="ECO:0000256" key="6">
    <source>
        <dbReference type="ARBA" id="ARBA00023295"/>
    </source>
</evidence>
<evidence type="ECO:0000256" key="1">
    <source>
        <dbReference type="ARBA" id="ARBA00004071"/>
    </source>
</evidence>
<dbReference type="InterPro" id="IPR016286">
    <property type="entry name" value="FUC_metazoa-typ"/>
</dbReference>
<dbReference type="RefSeq" id="WP_386101371.1">
    <property type="nucleotide sequence ID" value="NZ_JBHUOZ010000003.1"/>
</dbReference>
<dbReference type="PIRSF" id="PIRSF001092">
    <property type="entry name" value="Alpha-L-fucosidase"/>
    <property type="match status" value="1"/>
</dbReference>
<evidence type="ECO:0000313" key="9">
    <source>
        <dbReference type="EMBL" id="MFD2921314.1"/>
    </source>
</evidence>
<dbReference type="PANTHER" id="PTHR10030:SF37">
    <property type="entry name" value="ALPHA-L-FUCOSIDASE-RELATED"/>
    <property type="match status" value="1"/>
</dbReference>
<dbReference type="Proteomes" id="UP001597511">
    <property type="component" value="Unassembled WGS sequence"/>
</dbReference>
<sequence length="356" mass="41402">MKNTGLLLILIFMLNAFANSQVSHDYTQESKTAYSQRMDWFKKAKYGMFIHFGLYSQLGGIWNKDTIDGYAEWIQAGADITAQDYAMLTHTFNPKDFDADKIASLAKEAGMKYIVITTKHHEGFCLWDSKYTNFDVVNTPFKGRDILAELSAACKKYELKFGTYYSIIDWHHNSQQRNVTGVSSWSMWGDVQMKYGKRSEYILYMKNQIKELIENYDTDILWFDGDWVEWWNNDAGTDLYNYIRELKPSIIVNNRVAKRELFKKDFGTPEQEHPKEKLDYEWEACYTLNNSWGFKIGDNNWKLPETVYQKLNEINNNGGNLLLNIGPDGNGNVPEKSVQILLEVGKMLNHTKPIKK</sequence>
<dbReference type="PRINTS" id="PR00741">
    <property type="entry name" value="GLHYDRLASE29"/>
</dbReference>
<evidence type="ECO:0000256" key="4">
    <source>
        <dbReference type="ARBA" id="ARBA00022729"/>
    </source>
</evidence>
<organism evidence="9 10">
    <name type="scientific">Terrimonas rubra</name>
    <dbReference type="NCBI Taxonomy" id="1035890"/>
    <lineage>
        <taxon>Bacteria</taxon>
        <taxon>Pseudomonadati</taxon>
        <taxon>Bacteroidota</taxon>
        <taxon>Chitinophagia</taxon>
        <taxon>Chitinophagales</taxon>
        <taxon>Chitinophagaceae</taxon>
        <taxon>Terrimonas</taxon>
    </lineage>
</organism>
<keyword evidence="5" id="KW-0378">Hydrolase</keyword>
<comment type="caution">
    <text evidence="9">The sequence shown here is derived from an EMBL/GenBank/DDBJ whole genome shotgun (WGS) entry which is preliminary data.</text>
</comment>
<keyword evidence="6" id="KW-0326">Glycosidase</keyword>
<comment type="function">
    <text evidence="1">Alpha-L-fucosidase is responsible for hydrolyzing the alpha-1,6-linked fucose joined to the reducing-end N-acetylglucosamine of the carbohydrate moieties of glycoproteins.</text>
</comment>
<proteinExistence type="inferred from homology"/>
<dbReference type="SMART" id="SM00812">
    <property type="entry name" value="Alpha_L_fucos"/>
    <property type="match status" value="1"/>
</dbReference>
<evidence type="ECO:0000259" key="8">
    <source>
        <dbReference type="Pfam" id="PF01120"/>
    </source>
</evidence>
<keyword evidence="10" id="KW-1185">Reference proteome</keyword>
<feature type="chain" id="PRO_5045733759" description="alpha-L-fucosidase" evidence="7">
    <location>
        <begin position="19"/>
        <end position="356"/>
    </location>
</feature>
<feature type="signal peptide" evidence="7">
    <location>
        <begin position="1"/>
        <end position="18"/>
    </location>
</feature>
<dbReference type="Gene3D" id="3.20.20.80">
    <property type="entry name" value="Glycosidases"/>
    <property type="match status" value="1"/>
</dbReference>
<dbReference type="SUPFAM" id="SSF51445">
    <property type="entry name" value="(Trans)glycosidases"/>
    <property type="match status" value="1"/>
</dbReference>
<evidence type="ECO:0000256" key="2">
    <source>
        <dbReference type="ARBA" id="ARBA00007951"/>
    </source>
</evidence>
<evidence type="ECO:0000256" key="7">
    <source>
        <dbReference type="SAM" id="SignalP"/>
    </source>
</evidence>
<name>A0ABW6A7G2_9BACT</name>
<evidence type="ECO:0000313" key="10">
    <source>
        <dbReference type="Proteomes" id="UP001597511"/>
    </source>
</evidence>
<comment type="similarity">
    <text evidence="2">Belongs to the glycosyl hydrolase 29 family.</text>
</comment>
<keyword evidence="4 7" id="KW-0732">Signal</keyword>
<gene>
    <name evidence="9" type="ORF">ACFS6H_16425</name>
</gene>
<evidence type="ECO:0000256" key="5">
    <source>
        <dbReference type="ARBA" id="ARBA00022801"/>
    </source>
</evidence>
<accession>A0ABW6A7G2</accession>
<dbReference type="InterPro" id="IPR017853">
    <property type="entry name" value="GH"/>
</dbReference>
<feature type="domain" description="Glycoside hydrolase family 29 N-terminal" evidence="8">
    <location>
        <begin position="19"/>
        <end position="349"/>
    </location>
</feature>
<evidence type="ECO:0000256" key="3">
    <source>
        <dbReference type="ARBA" id="ARBA00012662"/>
    </source>
</evidence>
<dbReference type="Pfam" id="PF01120">
    <property type="entry name" value="Alpha_L_fucos"/>
    <property type="match status" value="1"/>
</dbReference>
<dbReference type="EMBL" id="JBHUOZ010000003">
    <property type="protein sequence ID" value="MFD2921314.1"/>
    <property type="molecule type" value="Genomic_DNA"/>
</dbReference>
<dbReference type="EC" id="3.2.1.51" evidence="3"/>
<dbReference type="InterPro" id="IPR000933">
    <property type="entry name" value="Glyco_hydro_29"/>
</dbReference>
<protein>
    <recommendedName>
        <fullName evidence="3">alpha-L-fucosidase</fullName>
        <ecNumber evidence="3">3.2.1.51</ecNumber>
    </recommendedName>
</protein>
<reference evidence="10" key="1">
    <citation type="journal article" date="2019" name="Int. J. Syst. Evol. Microbiol.">
        <title>The Global Catalogue of Microorganisms (GCM) 10K type strain sequencing project: providing services to taxonomists for standard genome sequencing and annotation.</title>
        <authorList>
            <consortium name="The Broad Institute Genomics Platform"/>
            <consortium name="The Broad Institute Genome Sequencing Center for Infectious Disease"/>
            <person name="Wu L."/>
            <person name="Ma J."/>
        </authorList>
    </citation>
    <scope>NUCLEOTIDE SEQUENCE [LARGE SCALE GENOMIC DNA]</scope>
    <source>
        <strain evidence="10">KCTC 23299</strain>
    </source>
</reference>
<dbReference type="PANTHER" id="PTHR10030">
    <property type="entry name" value="ALPHA-L-FUCOSIDASE"/>
    <property type="match status" value="1"/>
</dbReference>